<proteinExistence type="predicted"/>
<evidence type="ECO:0000256" key="1">
    <source>
        <dbReference type="SAM" id="MobiDB-lite"/>
    </source>
</evidence>
<sequence length="102" mass="11117">MYHAGGVNRRQRRRDGHREPFQVRDRHGTPLPDRGGQIGAVDELGHQVGAPAVHADVEHLGGAEPRDPLRRVRLAQESCAELGLPREVAADHLQSDAPVATV</sequence>
<dbReference type="Proteomes" id="UP000188929">
    <property type="component" value="Unassembled WGS sequence"/>
</dbReference>
<reference evidence="3" key="1">
    <citation type="submission" date="2016-10" db="EMBL/GenBank/DDBJ databases">
        <title>Frankia sp. NRRL B-16386 Genome sequencing.</title>
        <authorList>
            <person name="Ghodhbane-Gtari F."/>
            <person name="Swanson E."/>
            <person name="Gueddou A."/>
            <person name="Hezbri K."/>
            <person name="Ktari K."/>
            <person name="Nouioui I."/>
            <person name="Morris K."/>
            <person name="Simpson S."/>
            <person name="Abebe-Akele F."/>
            <person name="Thomas K."/>
            <person name="Gtari M."/>
            <person name="Tisa L.S."/>
        </authorList>
    </citation>
    <scope>NUCLEOTIDE SEQUENCE [LARGE SCALE GENOMIC DNA]</scope>
    <source>
        <strain evidence="3">NRRL B-16386</strain>
    </source>
</reference>
<dbReference type="AlphaFoldDB" id="A0A1V2I8L8"/>
<evidence type="ECO:0000313" key="3">
    <source>
        <dbReference type="Proteomes" id="UP000188929"/>
    </source>
</evidence>
<name>A0A1V2I8L8_9ACTN</name>
<protein>
    <submittedName>
        <fullName evidence="2">Uncharacterized protein</fullName>
    </submittedName>
</protein>
<feature type="region of interest" description="Disordered" evidence="1">
    <location>
        <begin position="1"/>
        <end position="38"/>
    </location>
</feature>
<accession>A0A1V2I8L8</accession>
<evidence type="ECO:0000313" key="2">
    <source>
        <dbReference type="EMBL" id="ONH28641.1"/>
    </source>
</evidence>
<keyword evidence="3" id="KW-1185">Reference proteome</keyword>
<feature type="compositionally biased region" description="Basic and acidic residues" evidence="1">
    <location>
        <begin position="16"/>
        <end position="28"/>
    </location>
</feature>
<gene>
    <name evidence="2" type="ORF">BL253_18820</name>
</gene>
<comment type="caution">
    <text evidence="2">The sequence shown here is derived from an EMBL/GenBank/DDBJ whole genome shotgun (WGS) entry which is preliminary data.</text>
</comment>
<dbReference type="EMBL" id="MOMC01000038">
    <property type="protein sequence ID" value="ONH28641.1"/>
    <property type="molecule type" value="Genomic_DNA"/>
</dbReference>
<organism evidence="2 3">
    <name type="scientific">Pseudofrankia asymbiotica</name>
    <dbReference type="NCBI Taxonomy" id="1834516"/>
    <lineage>
        <taxon>Bacteria</taxon>
        <taxon>Bacillati</taxon>
        <taxon>Actinomycetota</taxon>
        <taxon>Actinomycetes</taxon>
        <taxon>Frankiales</taxon>
        <taxon>Frankiaceae</taxon>
        <taxon>Pseudofrankia</taxon>
    </lineage>
</organism>